<dbReference type="InterPro" id="IPR050679">
    <property type="entry name" value="Bact_HTH_transcr_reg"/>
</dbReference>
<evidence type="ECO:0000313" key="5">
    <source>
        <dbReference type="EMBL" id="MFB9522987.1"/>
    </source>
</evidence>
<dbReference type="InterPro" id="IPR036388">
    <property type="entry name" value="WH-like_DNA-bd_sf"/>
</dbReference>
<dbReference type="SUPFAM" id="SSF46785">
    <property type="entry name" value="Winged helix' DNA-binding domain"/>
    <property type="match status" value="1"/>
</dbReference>
<reference evidence="5 6" key="1">
    <citation type="submission" date="2024-09" db="EMBL/GenBank/DDBJ databases">
        <authorList>
            <person name="Sun Q."/>
            <person name="Mori K."/>
        </authorList>
    </citation>
    <scope>NUCLEOTIDE SEQUENCE [LARGE SCALE GENOMIC DNA]</scope>
    <source>
        <strain evidence="5 6">JCM 4362</strain>
    </source>
</reference>
<keyword evidence="3" id="KW-0804">Transcription</keyword>
<dbReference type="EMBL" id="JBHMCR010000016">
    <property type="protein sequence ID" value="MFB9522987.1"/>
    <property type="molecule type" value="Genomic_DNA"/>
</dbReference>
<dbReference type="PANTHER" id="PTHR44846">
    <property type="entry name" value="MANNOSYL-D-GLYCERATE TRANSPORT/METABOLISM SYSTEM REPRESSOR MNGR-RELATED"/>
    <property type="match status" value="1"/>
</dbReference>
<dbReference type="InterPro" id="IPR000524">
    <property type="entry name" value="Tscrpt_reg_HTH_GntR"/>
</dbReference>
<keyword evidence="6" id="KW-1185">Reference proteome</keyword>
<evidence type="ECO:0000256" key="2">
    <source>
        <dbReference type="ARBA" id="ARBA00023125"/>
    </source>
</evidence>
<dbReference type="CDD" id="cd07377">
    <property type="entry name" value="WHTH_GntR"/>
    <property type="match status" value="1"/>
</dbReference>
<keyword evidence="1" id="KW-0805">Transcription regulation</keyword>
<evidence type="ECO:0000256" key="1">
    <source>
        <dbReference type="ARBA" id="ARBA00023015"/>
    </source>
</evidence>
<dbReference type="PRINTS" id="PR00035">
    <property type="entry name" value="HTHGNTR"/>
</dbReference>
<name>A0ABV5PIG1_STRCM</name>
<dbReference type="Proteomes" id="UP001589718">
    <property type="component" value="Unassembled WGS sequence"/>
</dbReference>
<organism evidence="5 6">
    <name type="scientific">Streptomyces cremeus</name>
    <dbReference type="NCBI Taxonomy" id="66881"/>
    <lineage>
        <taxon>Bacteria</taxon>
        <taxon>Bacillati</taxon>
        <taxon>Actinomycetota</taxon>
        <taxon>Actinomycetes</taxon>
        <taxon>Kitasatosporales</taxon>
        <taxon>Streptomycetaceae</taxon>
        <taxon>Streptomyces</taxon>
    </lineage>
</organism>
<dbReference type="PANTHER" id="PTHR44846:SF1">
    <property type="entry name" value="MANNOSYL-D-GLYCERATE TRANSPORT_METABOLISM SYSTEM REPRESSOR MNGR-RELATED"/>
    <property type="match status" value="1"/>
</dbReference>
<dbReference type="SMART" id="SM00345">
    <property type="entry name" value="HTH_GNTR"/>
    <property type="match status" value="1"/>
</dbReference>
<evidence type="ECO:0000256" key="3">
    <source>
        <dbReference type="ARBA" id="ARBA00023163"/>
    </source>
</evidence>
<dbReference type="Pfam" id="PF00392">
    <property type="entry name" value="GntR"/>
    <property type="match status" value="1"/>
</dbReference>
<protein>
    <submittedName>
        <fullName evidence="5">GntR family transcriptional regulator</fullName>
    </submittedName>
</protein>
<dbReference type="SUPFAM" id="SSF64288">
    <property type="entry name" value="Chorismate lyase-like"/>
    <property type="match status" value="1"/>
</dbReference>
<dbReference type="InterPro" id="IPR028978">
    <property type="entry name" value="Chorismate_lyase_/UTRA_dom_sf"/>
</dbReference>
<accession>A0ABV5PIG1</accession>
<dbReference type="InterPro" id="IPR036390">
    <property type="entry name" value="WH_DNA-bd_sf"/>
</dbReference>
<comment type="caution">
    <text evidence="5">The sequence shown here is derived from an EMBL/GenBank/DDBJ whole genome shotgun (WGS) entry which is preliminary data.</text>
</comment>
<keyword evidence="2" id="KW-0238">DNA-binding</keyword>
<gene>
    <name evidence="5" type="ORF">ACFFTU_23865</name>
</gene>
<dbReference type="Gene3D" id="3.40.1410.10">
    <property type="entry name" value="Chorismate lyase-like"/>
    <property type="match status" value="1"/>
</dbReference>
<feature type="domain" description="HTH gntR-type" evidence="4">
    <location>
        <begin position="9"/>
        <end position="77"/>
    </location>
</feature>
<dbReference type="Gene3D" id="1.10.10.10">
    <property type="entry name" value="Winged helix-like DNA-binding domain superfamily/Winged helix DNA-binding domain"/>
    <property type="match status" value="1"/>
</dbReference>
<dbReference type="RefSeq" id="WP_345219663.1">
    <property type="nucleotide sequence ID" value="NZ_BAAAXE010000002.1"/>
</dbReference>
<dbReference type="PROSITE" id="PS50949">
    <property type="entry name" value="HTH_GNTR"/>
    <property type="match status" value="1"/>
</dbReference>
<proteinExistence type="predicted"/>
<sequence>MTQVRTRRRQPRVELYERIVAAIHDGTYPPGTKLPSEPVLAAELGVGRPALREVLILLQEDGVITRKHGVGSRVNQPPATRGIERLSPVEALLGPGPVTCRRLAAELDEPTDFSGFHLRLPPVSRTWFWETLVEVDGVPACFAHEWAADASVLGELGPAFAAALGATVSPAPPTSMLALLIATAENRALAAKSTMGATILGKERGRAMNRPPETPAMLITQVVTADNSPVLAAKYLVPGGAPLIHLNQRH</sequence>
<evidence type="ECO:0000313" key="6">
    <source>
        <dbReference type="Proteomes" id="UP001589718"/>
    </source>
</evidence>
<evidence type="ECO:0000259" key="4">
    <source>
        <dbReference type="PROSITE" id="PS50949"/>
    </source>
</evidence>